<name>A0A2H0XBN7_UNCKA</name>
<gene>
    <name evidence="1" type="ORF">COT50_02480</name>
</gene>
<evidence type="ECO:0000313" key="1">
    <source>
        <dbReference type="EMBL" id="PIS22343.1"/>
    </source>
</evidence>
<evidence type="ECO:0008006" key="3">
    <source>
        <dbReference type="Google" id="ProtNLM"/>
    </source>
</evidence>
<evidence type="ECO:0000313" key="2">
    <source>
        <dbReference type="Proteomes" id="UP000231252"/>
    </source>
</evidence>
<accession>A0A2H0XBN7</accession>
<sequence length="263" mass="31015">MKSVLVSYADEVYLDAQRKLHQTAYIYGVPLSIPYTRNELIRTSFYLHNKTILDVKKGGGLWLWKPYIIAETLRGMDYGDIALYVDAGMYITGHLSPLISLTKNTDILLFNINHTNKFWTKRDCFVYMDCDSKLYWETMQSAGFLQIYVKSPLSVSFVDEWLKFCQNRDILTDLSNTCGLDNFKGFVDHRHDQSVLSNLRVKYNLPQYPDPTQYGGFLPRHLYNSEVHYSTLFYHHRLRYQKLYIRVLHSLYLTAKRILNFKK</sequence>
<dbReference type="Proteomes" id="UP000231252">
    <property type="component" value="Unassembled WGS sequence"/>
</dbReference>
<dbReference type="AlphaFoldDB" id="A0A2H0XBN7"/>
<dbReference type="EMBL" id="PEYU01000057">
    <property type="protein sequence ID" value="PIS22343.1"/>
    <property type="molecule type" value="Genomic_DNA"/>
</dbReference>
<proteinExistence type="predicted"/>
<protein>
    <recommendedName>
        <fullName evidence="3">Nucleotide-diphospho-sugar transferase domain-containing protein</fullName>
    </recommendedName>
</protein>
<reference evidence="2" key="1">
    <citation type="submission" date="2017-09" db="EMBL/GenBank/DDBJ databases">
        <title>Depth-based differentiation of microbial function through sediment-hosted aquifers and enrichment of novel symbionts in the deep terrestrial subsurface.</title>
        <authorList>
            <person name="Probst A.J."/>
            <person name="Ladd B."/>
            <person name="Jarett J.K."/>
            <person name="Geller-Mcgrath D.E."/>
            <person name="Sieber C.M.K."/>
            <person name="Emerson J.B."/>
            <person name="Anantharaman K."/>
            <person name="Thomas B.C."/>
            <person name="Malmstrom R."/>
            <person name="Stieglmeier M."/>
            <person name="Klingl A."/>
            <person name="Woyke T."/>
            <person name="Ryan C.M."/>
            <person name="Banfield J.F."/>
        </authorList>
    </citation>
    <scope>NUCLEOTIDE SEQUENCE [LARGE SCALE GENOMIC DNA]</scope>
</reference>
<organism evidence="1 2">
    <name type="scientific">candidate division WWE3 bacterium CG08_land_8_20_14_0_20_41_10</name>
    <dbReference type="NCBI Taxonomy" id="1975085"/>
    <lineage>
        <taxon>Bacteria</taxon>
        <taxon>Katanobacteria</taxon>
    </lineage>
</organism>
<comment type="caution">
    <text evidence="1">The sequence shown here is derived from an EMBL/GenBank/DDBJ whole genome shotgun (WGS) entry which is preliminary data.</text>
</comment>